<organism evidence="2 3">
    <name type="scientific">Glossina morsitans morsitans</name>
    <name type="common">Savannah tsetse fly</name>
    <dbReference type="NCBI Taxonomy" id="37546"/>
    <lineage>
        <taxon>Eukaryota</taxon>
        <taxon>Metazoa</taxon>
        <taxon>Ecdysozoa</taxon>
        <taxon>Arthropoda</taxon>
        <taxon>Hexapoda</taxon>
        <taxon>Insecta</taxon>
        <taxon>Pterygota</taxon>
        <taxon>Neoptera</taxon>
        <taxon>Endopterygota</taxon>
        <taxon>Diptera</taxon>
        <taxon>Brachycera</taxon>
        <taxon>Muscomorpha</taxon>
        <taxon>Hippoboscoidea</taxon>
        <taxon>Glossinidae</taxon>
        <taxon>Glossina</taxon>
    </lineage>
</organism>
<reference evidence="2" key="1">
    <citation type="submission" date="2020-05" db="UniProtKB">
        <authorList>
            <consortium name="EnsemblMetazoa"/>
        </authorList>
    </citation>
    <scope>IDENTIFICATION</scope>
    <source>
        <strain evidence="2">Yale</strain>
    </source>
</reference>
<keyword evidence="3" id="KW-1185">Reference proteome</keyword>
<dbReference type="VEuPathDB" id="VectorBase:GMOY004440"/>
<dbReference type="EMBL" id="CCAG010022301">
    <property type="status" value="NOT_ANNOTATED_CDS"/>
    <property type="molecule type" value="Genomic_DNA"/>
</dbReference>
<proteinExistence type="predicted"/>
<feature type="compositionally biased region" description="Basic and acidic residues" evidence="1">
    <location>
        <begin position="57"/>
        <end position="85"/>
    </location>
</feature>
<evidence type="ECO:0000313" key="2">
    <source>
        <dbReference type="EnsemblMetazoa" id="GMOY004440-PA"/>
    </source>
</evidence>
<dbReference type="EnsemblMetazoa" id="GMOY004440-RA">
    <property type="protein sequence ID" value="GMOY004440-PA"/>
    <property type="gene ID" value="GMOY004440"/>
</dbReference>
<accession>A0A1B0FKV3</accession>
<dbReference type="Proteomes" id="UP000092444">
    <property type="component" value="Unassembled WGS sequence"/>
</dbReference>
<feature type="region of interest" description="Disordered" evidence="1">
    <location>
        <begin position="50"/>
        <end position="85"/>
    </location>
</feature>
<protein>
    <submittedName>
        <fullName evidence="2">Uncharacterized protein</fullName>
    </submittedName>
</protein>
<evidence type="ECO:0000256" key="1">
    <source>
        <dbReference type="SAM" id="MobiDB-lite"/>
    </source>
</evidence>
<evidence type="ECO:0000313" key="3">
    <source>
        <dbReference type="Proteomes" id="UP000092444"/>
    </source>
</evidence>
<name>A0A1B0FKV3_GLOMM</name>
<sequence>MPIRGIWHKPKVVIEYYGNNVTRQGVDAVQEYQLPTENLKELLEMADDLKNIAMENTQRRREQPRNQFRAPERKQPRTVEQDEQP</sequence>
<dbReference type="AlphaFoldDB" id="A0A1B0FKV3"/>